<keyword evidence="2" id="KW-1185">Reference proteome</keyword>
<protein>
    <submittedName>
        <fullName evidence="1">Tail protein</fullName>
    </submittedName>
</protein>
<dbReference type="PATRIC" id="fig|1096930.3.peg.3713"/>
<accession>T0HBX3</accession>
<comment type="caution">
    <text evidence="1">The sequence shown here is derived from an EMBL/GenBank/DDBJ whole genome shotgun (WGS) entry which is preliminary data.</text>
</comment>
<dbReference type="OrthoDB" id="8759063at2"/>
<gene>
    <name evidence="1" type="ORF">L284_18800</name>
</gene>
<reference evidence="1 2" key="1">
    <citation type="journal article" date="2013" name="Genome Announc.">
        <title>Genome Sequence of Novosphingobium lindaniclasticum LE124T, Isolated from a Hexachlorocyclohexane Dumpsite.</title>
        <authorList>
            <person name="Saxena A."/>
            <person name="Nayyar N."/>
            <person name="Sangwan N."/>
            <person name="Kumari R."/>
            <person name="Khurana J.P."/>
            <person name="Lal R."/>
        </authorList>
    </citation>
    <scope>NUCLEOTIDE SEQUENCE [LARGE SCALE GENOMIC DNA]</scope>
    <source>
        <strain evidence="1 2">LE124</strain>
    </source>
</reference>
<evidence type="ECO:0000313" key="2">
    <source>
        <dbReference type="Proteomes" id="UP000015527"/>
    </source>
</evidence>
<dbReference type="AlphaFoldDB" id="T0HBX3"/>
<proteinExistence type="predicted"/>
<organism evidence="1 2">
    <name type="scientific">Novosphingobium lindaniclasticum LE124</name>
    <dbReference type="NCBI Taxonomy" id="1096930"/>
    <lineage>
        <taxon>Bacteria</taxon>
        <taxon>Pseudomonadati</taxon>
        <taxon>Pseudomonadota</taxon>
        <taxon>Alphaproteobacteria</taxon>
        <taxon>Sphingomonadales</taxon>
        <taxon>Sphingomonadaceae</taxon>
        <taxon>Novosphingobium</taxon>
    </lineage>
</organism>
<dbReference type="Proteomes" id="UP000015527">
    <property type="component" value="Unassembled WGS sequence"/>
</dbReference>
<dbReference type="eggNOG" id="COG5004">
    <property type="taxonomic scope" value="Bacteria"/>
</dbReference>
<dbReference type="Pfam" id="PF05489">
    <property type="entry name" value="Phage_tail_X"/>
    <property type="match status" value="1"/>
</dbReference>
<dbReference type="EMBL" id="ATHL01000127">
    <property type="protein sequence ID" value="EQB09638.1"/>
    <property type="molecule type" value="Genomic_DNA"/>
</dbReference>
<dbReference type="RefSeq" id="WP_021235511.1">
    <property type="nucleotide sequence ID" value="NZ_ATHL01000127.1"/>
</dbReference>
<sequence length="76" mass="7937">MAAAQSLRSKQGDTLDQLLWREAGLGPGELTRVLDANPGLADSAKVLPLGTVVLIPATATTSTSANRVLPLIQLWS</sequence>
<dbReference type="InterPro" id="IPR008861">
    <property type="entry name" value="GpX-like"/>
</dbReference>
<evidence type="ECO:0000313" key="1">
    <source>
        <dbReference type="EMBL" id="EQB09638.1"/>
    </source>
</evidence>
<name>T0HBX3_9SPHN</name>